<accession>A0A1Y1UZ22</accession>
<dbReference type="GO" id="GO:0005737">
    <property type="term" value="C:cytoplasm"/>
    <property type="evidence" value="ECO:0007669"/>
    <property type="project" value="UniProtKB-SubCell"/>
</dbReference>
<dbReference type="GO" id="GO:0005634">
    <property type="term" value="C:nucleus"/>
    <property type="evidence" value="ECO:0007669"/>
    <property type="project" value="TreeGrafter"/>
</dbReference>
<dbReference type="InterPro" id="IPR001012">
    <property type="entry name" value="UBX_dom"/>
</dbReference>
<dbReference type="PROSITE" id="PS50030">
    <property type="entry name" value="UBA"/>
    <property type="match status" value="1"/>
</dbReference>
<dbReference type="PANTHER" id="PTHR46340:SF1">
    <property type="entry name" value="UBX DOMAIN-CONTAINING PROTEIN 1"/>
    <property type="match status" value="1"/>
</dbReference>
<evidence type="ECO:0000256" key="1">
    <source>
        <dbReference type="ARBA" id="ARBA00004496"/>
    </source>
</evidence>
<evidence type="ECO:0000256" key="3">
    <source>
        <dbReference type="ARBA" id="ARBA00023054"/>
    </source>
</evidence>
<comment type="caution">
    <text evidence="7">The sequence shown here is derived from an EMBL/GenBank/DDBJ whole genome shotgun (WGS) entry which is preliminary data.</text>
</comment>
<reference evidence="7 8" key="2">
    <citation type="submission" date="2016-08" db="EMBL/GenBank/DDBJ databases">
        <title>Pervasive Adenine N6-methylation of Active Genes in Fungi.</title>
        <authorList>
            <consortium name="DOE Joint Genome Institute"/>
            <person name="Mondo S.J."/>
            <person name="Dannebaum R.O."/>
            <person name="Kuo R.C."/>
            <person name="Labutti K."/>
            <person name="Haridas S."/>
            <person name="Kuo A."/>
            <person name="Salamov A."/>
            <person name="Ahrendt S.R."/>
            <person name="Lipzen A."/>
            <person name="Sullivan W."/>
            <person name="Andreopoulos W.B."/>
            <person name="Clum A."/>
            <person name="Lindquist E."/>
            <person name="Daum C."/>
            <person name="Ramamoorthy G.K."/>
            <person name="Gryganskyi A."/>
            <person name="Culley D."/>
            <person name="Magnuson J.K."/>
            <person name="James T.Y."/>
            <person name="O'Malley M.A."/>
            <person name="Stajich J.E."/>
            <person name="Spatafora J.W."/>
            <person name="Visel A."/>
            <person name="Grigoriev I.V."/>
        </authorList>
    </citation>
    <scope>NUCLEOTIDE SEQUENCE [LARGE SCALE GENOMIC DNA]</scope>
    <source>
        <strain evidence="8">finn</strain>
    </source>
</reference>
<dbReference type="Pfam" id="PF00789">
    <property type="entry name" value="UBX"/>
    <property type="match status" value="1"/>
</dbReference>
<dbReference type="GO" id="GO:0036435">
    <property type="term" value="F:K48-linked polyubiquitin modification-dependent protein binding"/>
    <property type="evidence" value="ECO:0007669"/>
    <property type="project" value="TreeGrafter"/>
</dbReference>
<dbReference type="InterPro" id="IPR029071">
    <property type="entry name" value="Ubiquitin-like_domsf"/>
</dbReference>
<protein>
    <submittedName>
        <fullName evidence="7">UBX-domain-containing protein</fullName>
    </submittedName>
</protein>
<evidence type="ECO:0000256" key="2">
    <source>
        <dbReference type="ARBA" id="ARBA00022490"/>
    </source>
</evidence>
<keyword evidence="8" id="KW-1185">Reference proteome</keyword>
<dbReference type="Gene3D" id="1.10.8.10">
    <property type="entry name" value="DNA helicase RuvA subunit, C-terminal domain"/>
    <property type="match status" value="1"/>
</dbReference>
<dbReference type="Pfam" id="PF22562">
    <property type="entry name" value="UBA_7"/>
    <property type="match status" value="1"/>
</dbReference>
<dbReference type="SMART" id="SM00166">
    <property type="entry name" value="UBX"/>
    <property type="match status" value="1"/>
</dbReference>
<feature type="compositionally biased region" description="Basic and acidic residues" evidence="4">
    <location>
        <begin position="210"/>
        <end position="233"/>
    </location>
</feature>
<dbReference type="EMBL" id="MCFH01000050">
    <property type="protein sequence ID" value="ORX43794.1"/>
    <property type="molecule type" value="Genomic_DNA"/>
</dbReference>
<feature type="compositionally biased region" description="Low complexity" evidence="4">
    <location>
        <begin position="236"/>
        <end position="251"/>
    </location>
</feature>
<proteinExistence type="predicted"/>
<dbReference type="Gene3D" id="3.10.20.90">
    <property type="entry name" value="Phosphatidylinositol 3-kinase Catalytic Subunit, Chain A, domain 1"/>
    <property type="match status" value="1"/>
</dbReference>
<dbReference type="STRING" id="1754191.A0A1Y1UZ22"/>
<evidence type="ECO:0000256" key="4">
    <source>
        <dbReference type="SAM" id="MobiDB-lite"/>
    </source>
</evidence>
<dbReference type="AlphaFoldDB" id="A0A1Y1UZ22"/>
<feature type="domain" description="UBX" evidence="6">
    <location>
        <begin position="252"/>
        <end position="329"/>
    </location>
</feature>
<feature type="region of interest" description="Disordered" evidence="4">
    <location>
        <begin position="198"/>
        <end position="255"/>
    </location>
</feature>
<feature type="domain" description="UBA" evidence="5">
    <location>
        <begin position="1"/>
        <end position="42"/>
    </location>
</feature>
<name>A0A1Y1UZ22_9FUNG</name>
<reference evidence="7 8" key="1">
    <citation type="submission" date="2016-08" db="EMBL/GenBank/DDBJ databases">
        <title>Genomes of anaerobic fungi encode conserved fungal cellulosomes for biomass hydrolysis.</title>
        <authorList>
            <consortium name="DOE Joint Genome Institute"/>
            <person name="Haitjema C.H."/>
            <person name="Gilmore S.P."/>
            <person name="Henske J.K."/>
            <person name="Solomon K.V."/>
            <person name="De Groot R."/>
            <person name="Kuo A."/>
            <person name="Mondo S.J."/>
            <person name="Salamov A.A."/>
            <person name="Labutti K."/>
            <person name="Zhao Z."/>
            <person name="Chiniquy J."/>
            <person name="Barry K."/>
            <person name="Brewer H.M."/>
            <person name="Purvine S.O."/>
            <person name="Wright A.T."/>
            <person name="Boxma B."/>
            <person name="Van Alen T."/>
            <person name="Hackstein J.H."/>
            <person name="Baker S.E."/>
            <person name="Grigoriev I.V."/>
            <person name="O'Malley M.A."/>
        </authorList>
    </citation>
    <scope>NUCLEOTIDE SEQUENCE [LARGE SCALE GENOMIC DNA]</scope>
    <source>
        <strain evidence="8">finn</strain>
    </source>
</reference>
<evidence type="ECO:0000313" key="7">
    <source>
        <dbReference type="EMBL" id="ORX43794.1"/>
    </source>
</evidence>
<sequence length="332" mass="37968">MSSKTDKSVLLDMGFDEIKINKALAETNNSGLQPAMDWLFEHADDPIESFIIEESNNNDNNNNENSVSSTNDTQMDDNSNIEASTTGGVAQSLICNVCKKVIKDAQAAEFHAVKTGHQDFSESTEAIKPLTEEEKKLKLEELKERLKEKRLMKQKEEQEYEKQKEKVRRRTGKELNEARERMEKEELKRIYEKKKREQIEEKKARARVKAQIEQDRKERAAKAEEQKRLREGKAMSNSSSSVSLTTTPSESVDYSETSIQIRASGMPPIVHDFNSTDTLEKVYEFLLSSKPEFAGYSFSTTYPRKVFTEQDKSKTLKELDLVPSSVLVLVNH</sequence>
<dbReference type="PANTHER" id="PTHR46340">
    <property type="entry name" value="UBX DOMAIN-CONTAINING PROTEIN 1"/>
    <property type="match status" value="1"/>
</dbReference>
<keyword evidence="3" id="KW-0175">Coiled coil</keyword>
<dbReference type="OrthoDB" id="10254930at2759"/>
<feature type="compositionally biased region" description="Low complexity" evidence="4">
    <location>
        <begin position="54"/>
        <end position="73"/>
    </location>
</feature>
<dbReference type="GO" id="GO:0031397">
    <property type="term" value="P:negative regulation of protein ubiquitination"/>
    <property type="evidence" value="ECO:0007669"/>
    <property type="project" value="TreeGrafter"/>
</dbReference>
<dbReference type="InterPro" id="IPR009060">
    <property type="entry name" value="UBA-like_sf"/>
</dbReference>
<dbReference type="InterPro" id="IPR015940">
    <property type="entry name" value="UBA"/>
</dbReference>
<feature type="region of interest" description="Disordered" evidence="4">
    <location>
        <begin position="54"/>
        <end position="83"/>
    </location>
</feature>
<keyword evidence="2" id="KW-0963">Cytoplasm</keyword>
<gene>
    <name evidence="7" type="ORF">BCR36DRAFT_586496</name>
</gene>
<dbReference type="Proteomes" id="UP000193719">
    <property type="component" value="Unassembled WGS sequence"/>
</dbReference>
<dbReference type="CDD" id="cd01767">
    <property type="entry name" value="UBX"/>
    <property type="match status" value="1"/>
</dbReference>
<organism evidence="7 8">
    <name type="scientific">Piromyces finnis</name>
    <dbReference type="NCBI Taxonomy" id="1754191"/>
    <lineage>
        <taxon>Eukaryota</taxon>
        <taxon>Fungi</taxon>
        <taxon>Fungi incertae sedis</taxon>
        <taxon>Chytridiomycota</taxon>
        <taxon>Chytridiomycota incertae sedis</taxon>
        <taxon>Neocallimastigomycetes</taxon>
        <taxon>Neocallimastigales</taxon>
        <taxon>Neocallimastigaceae</taxon>
        <taxon>Piromyces</taxon>
    </lineage>
</organism>
<evidence type="ECO:0000313" key="8">
    <source>
        <dbReference type="Proteomes" id="UP000193719"/>
    </source>
</evidence>
<dbReference type="PROSITE" id="PS50033">
    <property type="entry name" value="UBX"/>
    <property type="match status" value="1"/>
</dbReference>
<evidence type="ECO:0000259" key="6">
    <source>
        <dbReference type="PROSITE" id="PS50033"/>
    </source>
</evidence>
<dbReference type="GO" id="GO:1903094">
    <property type="term" value="P:negative regulation of protein K48-linked deubiquitination"/>
    <property type="evidence" value="ECO:0007669"/>
    <property type="project" value="TreeGrafter"/>
</dbReference>
<dbReference type="GO" id="GO:0032435">
    <property type="term" value="P:negative regulation of proteasomal ubiquitin-dependent protein catabolic process"/>
    <property type="evidence" value="ECO:0007669"/>
    <property type="project" value="TreeGrafter"/>
</dbReference>
<dbReference type="SUPFAM" id="SSF54236">
    <property type="entry name" value="Ubiquitin-like"/>
    <property type="match status" value="1"/>
</dbReference>
<evidence type="ECO:0000259" key="5">
    <source>
        <dbReference type="PROSITE" id="PS50030"/>
    </source>
</evidence>
<comment type="subcellular location">
    <subcellularLocation>
        <location evidence="1">Cytoplasm</location>
    </subcellularLocation>
</comment>
<dbReference type="SUPFAM" id="SSF46934">
    <property type="entry name" value="UBA-like"/>
    <property type="match status" value="1"/>
</dbReference>